<gene>
    <name evidence="1" type="ORF">BXZ70DRAFT_1077020</name>
</gene>
<organism evidence="1 2">
    <name type="scientific">Cristinia sonorae</name>
    <dbReference type="NCBI Taxonomy" id="1940300"/>
    <lineage>
        <taxon>Eukaryota</taxon>
        <taxon>Fungi</taxon>
        <taxon>Dikarya</taxon>
        <taxon>Basidiomycota</taxon>
        <taxon>Agaricomycotina</taxon>
        <taxon>Agaricomycetes</taxon>
        <taxon>Agaricomycetidae</taxon>
        <taxon>Agaricales</taxon>
        <taxon>Pleurotineae</taxon>
        <taxon>Stephanosporaceae</taxon>
        <taxon>Cristinia</taxon>
    </lineage>
</organism>
<keyword evidence="2" id="KW-1185">Reference proteome</keyword>
<dbReference type="Proteomes" id="UP000813824">
    <property type="component" value="Unassembled WGS sequence"/>
</dbReference>
<evidence type="ECO:0000313" key="1">
    <source>
        <dbReference type="EMBL" id="KAH8101965.1"/>
    </source>
</evidence>
<protein>
    <submittedName>
        <fullName evidence="1">Uncharacterized protein</fullName>
    </submittedName>
</protein>
<comment type="caution">
    <text evidence="1">The sequence shown here is derived from an EMBL/GenBank/DDBJ whole genome shotgun (WGS) entry which is preliminary data.</text>
</comment>
<reference evidence="1" key="1">
    <citation type="journal article" date="2021" name="New Phytol.">
        <title>Evolutionary innovations through gain and loss of genes in the ectomycorrhizal Boletales.</title>
        <authorList>
            <person name="Wu G."/>
            <person name="Miyauchi S."/>
            <person name="Morin E."/>
            <person name="Kuo A."/>
            <person name="Drula E."/>
            <person name="Varga T."/>
            <person name="Kohler A."/>
            <person name="Feng B."/>
            <person name="Cao Y."/>
            <person name="Lipzen A."/>
            <person name="Daum C."/>
            <person name="Hundley H."/>
            <person name="Pangilinan J."/>
            <person name="Johnson J."/>
            <person name="Barry K."/>
            <person name="LaButti K."/>
            <person name="Ng V."/>
            <person name="Ahrendt S."/>
            <person name="Min B."/>
            <person name="Choi I.G."/>
            <person name="Park H."/>
            <person name="Plett J.M."/>
            <person name="Magnuson J."/>
            <person name="Spatafora J.W."/>
            <person name="Nagy L.G."/>
            <person name="Henrissat B."/>
            <person name="Grigoriev I.V."/>
            <person name="Yang Z.L."/>
            <person name="Xu J."/>
            <person name="Martin F.M."/>
        </authorList>
    </citation>
    <scope>NUCLEOTIDE SEQUENCE</scope>
    <source>
        <strain evidence="1">KKN 215</strain>
    </source>
</reference>
<sequence length="241" mass="26858">MSVEWRGSKTTTMMQLHRWQTEGGKRVKASTGYNITGRPFLPHERIWPDEVLLVEGTSEEWESILVLIPPYVIIIRHGWRRNQVQTTGSGIQLRTSPIKVAGLPLPRQRQPPLSHDILRFTHWVYVGKIPPTRGHFHQASVPPSLLLKRTLTVQPLHIIVTLVLVTVSRLARIPPAQLACLAAGDRSVSDQLKAGERGAVVGDALERESPTRCTVQRDESKGLHSVLLVLVRGVTPVETSS</sequence>
<dbReference type="EMBL" id="JAEVFJ010000011">
    <property type="protein sequence ID" value="KAH8101965.1"/>
    <property type="molecule type" value="Genomic_DNA"/>
</dbReference>
<dbReference type="AlphaFoldDB" id="A0A8K0UT24"/>
<name>A0A8K0UT24_9AGAR</name>
<evidence type="ECO:0000313" key="2">
    <source>
        <dbReference type="Proteomes" id="UP000813824"/>
    </source>
</evidence>
<accession>A0A8K0UT24</accession>
<proteinExistence type="predicted"/>